<feature type="transmembrane region" description="Helical" evidence="6">
    <location>
        <begin position="69"/>
        <end position="90"/>
    </location>
</feature>
<dbReference type="SUPFAM" id="SSF103481">
    <property type="entry name" value="Multidrug resistance efflux transporter EmrE"/>
    <property type="match status" value="2"/>
</dbReference>
<reference evidence="8 9" key="1">
    <citation type="journal article" date="2016" name="Nat. Commun.">
        <title>Thousands of microbial genomes shed light on interconnected biogeochemical processes in an aquifer system.</title>
        <authorList>
            <person name="Anantharaman K."/>
            <person name="Brown C.T."/>
            <person name="Hug L.A."/>
            <person name="Sharon I."/>
            <person name="Castelle C.J."/>
            <person name="Probst A.J."/>
            <person name="Thomas B.C."/>
            <person name="Singh A."/>
            <person name="Wilkins M.J."/>
            <person name="Karaoz U."/>
            <person name="Brodie E.L."/>
            <person name="Williams K.H."/>
            <person name="Hubbard S.S."/>
            <person name="Banfield J.F."/>
        </authorList>
    </citation>
    <scope>NUCLEOTIDE SEQUENCE [LARGE SCALE GENOMIC DNA]</scope>
</reference>
<evidence type="ECO:0000256" key="1">
    <source>
        <dbReference type="ARBA" id="ARBA00004651"/>
    </source>
</evidence>
<feature type="transmembrane region" description="Helical" evidence="6">
    <location>
        <begin position="126"/>
        <end position="142"/>
    </location>
</feature>
<protein>
    <recommendedName>
        <fullName evidence="7">EamA domain-containing protein</fullName>
    </recommendedName>
</protein>
<sequence>MNLRKEREGELAMFFEVLLWGLFPIITVPSYKNVSPLISLEISTIFTVIFFGIIISARKKWHEVFNTSVYKDVFFATIFIISFYLFYYFALKYTSVGNASIVALSETFFSYLVFNVWKKEYIPKKHILGAIFMIMGALIILLPNIKAFNIGDILVLLAAAVAPFGNFLQRKARSKISSESIMFLRGCIGSIMILVFILVFNVKTSIYEIRSSMLFLLINGILIFGLSKIFWLEAIHRINVAKASALGASAPLVTLFFAWMFLKSALTSWQFLSLIPVFLGIYLLSRNNAKH</sequence>
<feature type="transmembrane region" description="Helical" evidence="6">
    <location>
        <begin position="148"/>
        <end position="168"/>
    </location>
</feature>
<evidence type="ECO:0000256" key="2">
    <source>
        <dbReference type="ARBA" id="ARBA00022475"/>
    </source>
</evidence>
<dbReference type="Pfam" id="PF00892">
    <property type="entry name" value="EamA"/>
    <property type="match status" value="2"/>
</dbReference>
<dbReference type="EMBL" id="MFZF01000003">
    <property type="protein sequence ID" value="OGK17151.1"/>
    <property type="molecule type" value="Genomic_DNA"/>
</dbReference>
<feature type="transmembrane region" description="Helical" evidence="6">
    <location>
        <begin position="180"/>
        <end position="200"/>
    </location>
</feature>
<keyword evidence="4 6" id="KW-1133">Transmembrane helix</keyword>
<dbReference type="AlphaFoldDB" id="A0A1F7GDU4"/>
<feature type="transmembrane region" description="Helical" evidence="6">
    <location>
        <begin position="12"/>
        <end position="31"/>
    </location>
</feature>
<dbReference type="InterPro" id="IPR037185">
    <property type="entry name" value="EmrE-like"/>
</dbReference>
<evidence type="ECO:0000259" key="7">
    <source>
        <dbReference type="Pfam" id="PF00892"/>
    </source>
</evidence>
<keyword evidence="3 6" id="KW-0812">Transmembrane</keyword>
<feature type="transmembrane region" description="Helical" evidence="6">
    <location>
        <begin position="37"/>
        <end position="57"/>
    </location>
</feature>
<proteinExistence type="predicted"/>
<evidence type="ECO:0000313" key="9">
    <source>
        <dbReference type="Proteomes" id="UP000178372"/>
    </source>
</evidence>
<dbReference type="InterPro" id="IPR000620">
    <property type="entry name" value="EamA_dom"/>
</dbReference>
<dbReference type="Proteomes" id="UP000178372">
    <property type="component" value="Unassembled WGS sequence"/>
</dbReference>
<accession>A0A1F7GDU4</accession>
<feature type="transmembrane region" description="Helical" evidence="6">
    <location>
        <begin position="96"/>
        <end position="114"/>
    </location>
</feature>
<dbReference type="PANTHER" id="PTHR32322:SF18">
    <property type="entry name" value="S-ADENOSYLMETHIONINE_S-ADENOSYLHOMOCYSTEINE TRANSPORTER"/>
    <property type="match status" value="1"/>
</dbReference>
<dbReference type="InterPro" id="IPR050638">
    <property type="entry name" value="AA-Vitamin_Transporters"/>
</dbReference>
<gene>
    <name evidence="8" type="ORF">A2690_02155</name>
</gene>
<evidence type="ECO:0000256" key="6">
    <source>
        <dbReference type="SAM" id="Phobius"/>
    </source>
</evidence>
<dbReference type="GO" id="GO:0005886">
    <property type="term" value="C:plasma membrane"/>
    <property type="evidence" value="ECO:0007669"/>
    <property type="project" value="UniProtKB-SubCell"/>
</dbReference>
<evidence type="ECO:0000256" key="4">
    <source>
        <dbReference type="ARBA" id="ARBA00022989"/>
    </source>
</evidence>
<name>A0A1F7GDU4_9BACT</name>
<feature type="domain" description="EamA" evidence="7">
    <location>
        <begin position="9"/>
        <end position="141"/>
    </location>
</feature>
<evidence type="ECO:0000313" key="8">
    <source>
        <dbReference type="EMBL" id="OGK17151.1"/>
    </source>
</evidence>
<comment type="caution">
    <text evidence="8">The sequence shown here is derived from an EMBL/GenBank/DDBJ whole genome shotgun (WGS) entry which is preliminary data.</text>
</comment>
<feature type="transmembrane region" description="Helical" evidence="6">
    <location>
        <begin position="268"/>
        <end position="285"/>
    </location>
</feature>
<feature type="transmembrane region" description="Helical" evidence="6">
    <location>
        <begin position="212"/>
        <end position="231"/>
    </location>
</feature>
<keyword evidence="5 6" id="KW-0472">Membrane</keyword>
<evidence type="ECO:0000256" key="3">
    <source>
        <dbReference type="ARBA" id="ARBA00022692"/>
    </source>
</evidence>
<evidence type="ECO:0000256" key="5">
    <source>
        <dbReference type="ARBA" id="ARBA00023136"/>
    </source>
</evidence>
<dbReference type="PANTHER" id="PTHR32322">
    <property type="entry name" value="INNER MEMBRANE TRANSPORTER"/>
    <property type="match status" value="1"/>
</dbReference>
<feature type="transmembrane region" description="Helical" evidence="6">
    <location>
        <begin position="243"/>
        <end position="262"/>
    </location>
</feature>
<keyword evidence="2" id="KW-1003">Cell membrane</keyword>
<organism evidence="8 9">
    <name type="scientific">Candidatus Roizmanbacteria bacterium RIFCSPHIGHO2_01_FULL_39_12b</name>
    <dbReference type="NCBI Taxonomy" id="1802030"/>
    <lineage>
        <taxon>Bacteria</taxon>
        <taxon>Candidatus Roizmaniibacteriota</taxon>
    </lineage>
</organism>
<comment type="subcellular location">
    <subcellularLocation>
        <location evidence="1">Cell membrane</location>
        <topology evidence="1">Multi-pass membrane protein</topology>
    </subcellularLocation>
</comment>
<feature type="domain" description="EamA" evidence="7">
    <location>
        <begin position="150"/>
        <end position="285"/>
    </location>
</feature>